<proteinExistence type="predicted"/>
<feature type="transmembrane region" description="Helical" evidence="1">
    <location>
        <begin position="23"/>
        <end position="46"/>
    </location>
</feature>
<sequence>MQTVLTFTVADSHGLNLSIRTQFVVYSGYFGCVGILFLVFTAFALIGNRLRRSKPPIDD</sequence>
<keyword evidence="1" id="KW-0812">Transmembrane</keyword>
<dbReference type="AlphaFoldDB" id="A0A1I7X4L1"/>
<evidence type="ECO:0000313" key="3">
    <source>
        <dbReference type="WBParaSite" id="Hba_12396"/>
    </source>
</evidence>
<dbReference type="Proteomes" id="UP000095283">
    <property type="component" value="Unplaced"/>
</dbReference>
<keyword evidence="1" id="KW-1133">Transmembrane helix</keyword>
<name>A0A1I7X4L1_HETBA</name>
<keyword evidence="1" id="KW-0472">Membrane</keyword>
<organism evidence="2 3">
    <name type="scientific">Heterorhabditis bacteriophora</name>
    <name type="common">Entomopathogenic nematode worm</name>
    <dbReference type="NCBI Taxonomy" id="37862"/>
    <lineage>
        <taxon>Eukaryota</taxon>
        <taxon>Metazoa</taxon>
        <taxon>Ecdysozoa</taxon>
        <taxon>Nematoda</taxon>
        <taxon>Chromadorea</taxon>
        <taxon>Rhabditida</taxon>
        <taxon>Rhabditina</taxon>
        <taxon>Rhabditomorpha</taxon>
        <taxon>Strongyloidea</taxon>
        <taxon>Heterorhabditidae</taxon>
        <taxon>Heterorhabditis</taxon>
    </lineage>
</organism>
<accession>A0A1I7X4L1</accession>
<keyword evidence="2" id="KW-1185">Reference proteome</keyword>
<evidence type="ECO:0000256" key="1">
    <source>
        <dbReference type="SAM" id="Phobius"/>
    </source>
</evidence>
<reference evidence="3" key="1">
    <citation type="submission" date="2016-11" db="UniProtKB">
        <authorList>
            <consortium name="WormBaseParasite"/>
        </authorList>
    </citation>
    <scope>IDENTIFICATION</scope>
</reference>
<evidence type="ECO:0000313" key="2">
    <source>
        <dbReference type="Proteomes" id="UP000095283"/>
    </source>
</evidence>
<protein>
    <submittedName>
        <fullName evidence="3">Heme exporter protein D</fullName>
    </submittedName>
</protein>
<dbReference type="WBParaSite" id="Hba_12396">
    <property type="protein sequence ID" value="Hba_12396"/>
    <property type="gene ID" value="Hba_12396"/>
</dbReference>